<evidence type="ECO:0000313" key="1">
    <source>
        <dbReference type="EMBL" id="HFX13285.1"/>
    </source>
</evidence>
<dbReference type="SUPFAM" id="SSF54285">
    <property type="entry name" value="MoaD/ThiS"/>
    <property type="match status" value="1"/>
</dbReference>
<dbReference type="InterPro" id="IPR003749">
    <property type="entry name" value="ThiS/MoaD-like"/>
</dbReference>
<dbReference type="Pfam" id="PF02597">
    <property type="entry name" value="ThiS"/>
    <property type="match status" value="1"/>
</dbReference>
<dbReference type="InterPro" id="IPR016155">
    <property type="entry name" value="Mopterin_synth/thiamin_S_b"/>
</dbReference>
<organism evidence="1">
    <name type="scientific">Dictyoglomus thermophilum</name>
    <dbReference type="NCBI Taxonomy" id="14"/>
    <lineage>
        <taxon>Bacteria</taxon>
        <taxon>Pseudomonadati</taxon>
        <taxon>Dictyoglomota</taxon>
        <taxon>Dictyoglomia</taxon>
        <taxon>Dictyoglomales</taxon>
        <taxon>Dictyoglomaceae</taxon>
        <taxon>Dictyoglomus</taxon>
    </lineage>
</organism>
<dbReference type="EMBL" id="DTIN01000014">
    <property type="protein sequence ID" value="HFX13285.1"/>
    <property type="molecule type" value="Genomic_DNA"/>
</dbReference>
<dbReference type="InterPro" id="IPR012675">
    <property type="entry name" value="Beta-grasp_dom_sf"/>
</dbReference>
<proteinExistence type="predicted"/>
<dbReference type="Gene3D" id="3.10.20.30">
    <property type="match status" value="1"/>
</dbReference>
<dbReference type="AlphaFoldDB" id="A0A7C3RW23"/>
<protein>
    <submittedName>
        <fullName evidence="1">MoaD/ThiS family protein</fullName>
    </submittedName>
</protein>
<name>A0A7C3RW23_DICTH</name>
<comment type="caution">
    <text evidence="1">The sequence shown here is derived from an EMBL/GenBank/DDBJ whole genome shotgun (WGS) entry which is preliminary data.</text>
</comment>
<accession>A0A7C3RW23</accession>
<gene>
    <name evidence="1" type="ORF">ENW00_03875</name>
</gene>
<reference evidence="1" key="1">
    <citation type="journal article" date="2020" name="mSystems">
        <title>Genome- and Community-Level Interaction Insights into Carbon Utilization and Element Cycling Functions of Hydrothermarchaeota in Hydrothermal Sediment.</title>
        <authorList>
            <person name="Zhou Z."/>
            <person name="Liu Y."/>
            <person name="Xu W."/>
            <person name="Pan J."/>
            <person name="Luo Z.H."/>
            <person name="Li M."/>
        </authorList>
    </citation>
    <scope>NUCLEOTIDE SEQUENCE [LARGE SCALE GENOMIC DNA]</scope>
    <source>
        <strain evidence="1">SpSt-81</strain>
    </source>
</reference>
<sequence>MKVIFRRENEIKEIKGNYKVNEILKILNINPETVIVVKGDEIVTPDKLIKDDEEIEIIPVISGGSI</sequence>